<dbReference type="EMBL" id="AP026074">
    <property type="protein sequence ID" value="BDM74343.1"/>
    <property type="molecule type" value="Genomic_DNA"/>
</dbReference>
<proteinExistence type="predicted"/>
<feature type="signal peptide" evidence="1">
    <location>
        <begin position="1"/>
        <end position="27"/>
    </location>
</feature>
<feature type="chain" id="PRO_5045822498" description="Secreted protein" evidence="1">
    <location>
        <begin position="28"/>
        <end position="108"/>
    </location>
</feature>
<evidence type="ECO:0000313" key="2">
    <source>
        <dbReference type="EMBL" id="BDM74343.1"/>
    </source>
</evidence>
<evidence type="ECO:0000313" key="3">
    <source>
        <dbReference type="Proteomes" id="UP001059597"/>
    </source>
</evidence>
<dbReference type="Proteomes" id="UP001059597">
    <property type="component" value="Plasmid SNP1"/>
</dbReference>
<keyword evidence="1" id="KW-0732">Signal</keyword>
<name>A0ABM8A6T3_STRNI</name>
<protein>
    <recommendedName>
        <fullName evidence="4">Secreted protein</fullName>
    </recommendedName>
</protein>
<keyword evidence="2" id="KW-0614">Plasmid</keyword>
<organism evidence="2 3">
    <name type="scientific">Streptomyces nigrescens</name>
    <dbReference type="NCBI Taxonomy" id="1920"/>
    <lineage>
        <taxon>Bacteria</taxon>
        <taxon>Bacillati</taxon>
        <taxon>Actinomycetota</taxon>
        <taxon>Actinomycetes</taxon>
        <taxon>Kitasatosporales</taxon>
        <taxon>Streptomycetaceae</taxon>
        <taxon>Streptomyces</taxon>
    </lineage>
</organism>
<sequence>MRKIGRIVSVALGAGALVLSAVGAASAEGWRSASHDPFGLGHRQCGAPSFSLLFPSRNDCRTFLFIDNERYTDAHRHYARFDFDQRLRSSNISGDLVNDLTGRGRGRR</sequence>
<reference evidence="2" key="1">
    <citation type="submission" date="2022-06" db="EMBL/GenBank/DDBJ databases">
        <title>Complete genome sequence of Streptomyces nigrescens HEK616.</title>
        <authorList>
            <person name="Asamizu S."/>
            <person name="Onaka H."/>
        </authorList>
    </citation>
    <scope>NUCLEOTIDE SEQUENCE</scope>
    <source>
        <strain evidence="2">HEK616</strain>
        <plasmid evidence="2">SNP1</plasmid>
    </source>
</reference>
<evidence type="ECO:0000256" key="1">
    <source>
        <dbReference type="SAM" id="SignalP"/>
    </source>
</evidence>
<gene>
    <name evidence="2" type="ORF">HEK616_78300</name>
</gene>
<keyword evidence="3" id="KW-1185">Reference proteome</keyword>
<evidence type="ECO:0008006" key="4">
    <source>
        <dbReference type="Google" id="ProtNLM"/>
    </source>
</evidence>
<geneLocation type="plasmid" evidence="2 3">
    <name>SNP1</name>
</geneLocation>
<accession>A0ABM8A6T3</accession>
<dbReference type="RefSeq" id="WP_261957880.1">
    <property type="nucleotide sequence ID" value="NZ_AP026074.1"/>
</dbReference>